<reference evidence="2" key="1">
    <citation type="submission" date="2015-09" db="EMBL/GenBank/DDBJ databases">
        <title>Complete genome of Arthrobacter alpinus strain R3.8.</title>
        <authorList>
            <person name="See-Too W.S."/>
            <person name="Chan K.G."/>
        </authorList>
    </citation>
    <scope>NUCLEOTIDE SEQUENCE [LARGE SCALE GENOMIC DNA]</scope>
    <source>
        <strain evidence="2">R3.8</strain>
    </source>
</reference>
<organism evidence="1 2">
    <name type="scientific">Arthrobacter alpinus</name>
    <dbReference type="NCBI Taxonomy" id="656366"/>
    <lineage>
        <taxon>Bacteria</taxon>
        <taxon>Bacillati</taxon>
        <taxon>Actinomycetota</taxon>
        <taxon>Actinomycetes</taxon>
        <taxon>Micrococcales</taxon>
        <taxon>Micrococcaceae</taxon>
        <taxon>Arthrobacter</taxon>
    </lineage>
</organism>
<dbReference type="KEGG" id="aaq:AOC05_04910"/>
<dbReference type="RefSeq" id="WP_062006147.1">
    <property type="nucleotide sequence ID" value="NZ_CP012677.1"/>
</dbReference>
<dbReference type="Proteomes" id="UP000062833">
    <property type="component" value="Chromosome"/>
</dbReference>
<evidence type="ECO:0000313" key="2">
    <source>
        <dbReference type="Proteomes" id="UP000062833"/>
    </source>
</evidence>
<name>A0A0M4RNG2_9MICC</name>
<evidence type="ECO:0000313" key="1">
    <source>
        <dbReference type="EMBL" id="ALE91813.1"/>
    </source>
</evidence>
<accession>A0A0M4RNG2</accession>
<gene>
    <name evidence="1" type="ORF">AOC05_04910</name>
</gene>
<proteinExistence type="predicted"/>
<dbReference type="OrthoDB" id="5193571at2"/>
<keyword evidence="2" id="KW-1185">Reference proteome</keyword>
<dbReference type="EMBL" id="CP012677">
    <property type="protein sequence ID" value="ALE91813.1"/>
    <property type="molecule type" value="Genomic_DNA"/>
</dbReference>
<dbReference type="PATRIC" id="fig|656366.3.peg.1058"/>
<dbReference type="AlphaFoldDB" id="A0A0M4RNG2"/>
<protein>
    <submittedName>
        <fullName evidence="1">Uncharacterized protein</fullName>
    </submittedName>
</protein>
<sequence length="355" mass="35638">MAAVKDALDPSWINAPGGVGPSYDAEELRRLQGFTLAAGATSGLTRTGVLNPRDLTVSLSGSNVMVGPGGAVIGTAKGAYVCGVAAVTTIGALTPADATNPRRDRVVLEILDPDNGGAAGRKAQLRIYDGTPSATAASGGGFPAPAAGTIFADLGFVDVPKSGAGSPVATDARAFTAGAGGVVYVPTLAARDAMAKFPSLTVFRGDLGLVETCTGTDWISTGAEFRKFVPGTAGGPLTSGSTVNLGPTFNVPANVFGPGVPYEIQIDAQAITSEPAGTTVVLEALLDLVVMDGGRNQKSTPTQTAIAIMGSKVITNGAAKTVTVRASAIGGGTANFVPGEQISYYRVKVTPIRSL</sequence>